<dbReference type="SUPFAM" id="SSF51569">
    <property type="entry name" value="Aldolase"/>
    <property type="match status" value="1"/>
</dbReference>
<dbReference type="OrthoDB" id="9781701at2"/>
<gene>
    <name evidence="2" type="primary">pseI_1</name>
    <name evidence="2" type="ORF">TRM7557_00081</name>
</gene>
<dbReference type="InterPro" id="IPR051690">
    <property type="entry name" value="PseI-like"/>
</dbReference>
<dbReference type="AlphaFoldDB" id="A0A0P1G024"/>
<dbReference type="Gene3D" id="3.20.20.70">
    <property type="entry name" value="Aldolase class I"/>
    <property type="match status" value="1"/>
</dbReference>
<reference evidence="2 3" key="1">
    <citation type="submission" date="2015-09" db="EMBL/GenBank/DDBJ databases">
        <authorList>
            <consortium name="Swine Surveillance"/>
        </authorList>
    </citation>
    <scope>NUCLEOTIDE SEQUENCE [LARGE SCALE GENOMIC DNA]</scope>
    <source>
        <strain evidence="2 3">CECT 7557</strain>
    </source>
</reference>
<dbReference type="PANTHER" id="PTHR42966:SF1">
    <property type="entry name" value="SIALIC ACID SYNTHASE"/>
    <property type="match status" value="1"/>
</dbReference>
<dbReference type="InterPro" id="IPR013785">
    <property type="entry name" value="Aldolase_TIM"/>
</dbReference>
<evidence type="ECO:0000313" key="3">
    <source>
        <dbReference type="Proteomes" id="UP000052022"/>
    </source>
</evidence>
<accession>A0A0P1G024</accession>
<dbReference type="SMART" id="SM00858">
    <property type="entry name" value="SAF"/>
    <property type="match status" value="1"/>
</dbReference>
<keyword evidence="2" id="KW-0808">Transferase</keyword>
<dbReference type="GO" id="GO:0016051">
    <property type="term" value="P:carbohydrate biosynthetic process"/>
    <property type="evidence" value="ECO:0007669"/>
    <property type="project" value="InterPro"/>
</dbReference>
<dbReference type="InterPro" id="IPR036732">
    <property type="entry name" value="AFP_Neu5c_C_sf"/>
</dbReference>
<evidence type="ECO:0000259" key="1">
    <source>
        <dbReference type="PROSITE" id="PS50844"/>
    </source>
</evidence>
<dbReference type="Proteomes" id="UP000052022">
    <property type="component" value="Unassembled WGS sequence"/>
</dbReference>
<organism evidence="2 3">
    <name type="scientific">Tritonibacter multivorans</name>
    <dbReference type="NCBI Taxonomy" id="928856"/>
    <lineage>
        <taxon>Bacteria</taxon>
        <taxon>Pseudomonadati</taxon>
        <taxon>Pseudomonadota</taxon>
        <taxon>Alphaproteobacteria</taxon>
        <taxon>Rhodobacterales</taxon>
        <taxon>Paracoccaceae</taxon>
        <taxon>Tritonibacter</taxon>
    </lineage>
</organism>
<dbReference type="EC" id="2.5.1.97" evidence="2"/>
<keyword evidence="3" id="KW-1185">Reference proteome</keyword>
<dbReference type="STRING" id="928856.SAMN04488049_1339"/>
<dbReference type="CDD" id="cd11615">
    <property type="entry name" value="SAF_NeuB_like"/>
    <property type="match status" value="1"/>
</dbReference>
<name>A0A0P1G024_9RHOB</name>
<dbReference type="GO" id="GO:0047444">
    <property type="term" value="F:N-acylneuraminate-9-phosphate synthase activity"/>
    <property type="evidence" value="ECO:0007669"/>
    <property type="project" value="TreeGrafter"/>
</dbReference>
<dbReference type="InterPro" id="IPR013974">
    <property type="entry name" value="SAF"/>
</dbReference>
<evidence type="ECO:0000313" key="2">
    <source>
        <dbReference type="EMBL" id="CUH74790.1"/>
    </source>
</evidence>
<dbReference type="EMBL" id="CYSD01000002">
    <property type="protein sequence ID" value="CUH74790.1"/>
    <property type="molecule type" value="Genomic_DNA"/>
</dbReference>
<dbReference type="PROSITE" id="PS50844">
    <property type="entry name" value="AFP_LIKE"/>
    <property type="match status" value="1"/>
</dbReference>
<dbReference type="InterPro" id="IPR057736">
    <property type="entry name" value="SAF_PseI/NeuA/NeuB"/>
</dbReference>
<dbReference type="RefSeq" id="WP_058288246.1">
    <property type="nucleotide sequence ID" value="NZ_CYSD01000002.1"/>
</dbReference>
<dbReference type="PANTHER" id="PTHR42966">
    <property type="entry name" value="N-ACETYLNEURAMINATE SYNTHASE"/>
    <property type="match status" value="1"/>
</dbReference>
<dbReference type="Pfam" id="PF08666">
    <property type="entry name" value="SAF"/>
    <property type="match status" value="1"/>
</dbReference>
<dbReference type="Pfam" id="PF03102">
    <property type="entry name" value="NeuB"/>
    <property type="match status" value="1"/>
</dbReference>
<sequence length="340" mass="37611">MKLNDGTPLADYAKPYFVAEFNTSHFGDVALAKEMIEECARIGVDCVKFQSWSAETLYSQSYYAENKMAKRFVKKYALSEQQLLELAAHCKSKGIGFMSTPYAVPEARFLVDQCHVPALKIASMEINNLDYLADLARMGSALILSTGMADLCEIETAVRVVQDAGCADLSVLHCVSRYPIENTEANLRNIALLKDRLPGVAIGYSDHTLGLDAPVAAVALGASVIERHFTLDRSRIGMDNQMATEPEEFAEMIKRCMATWHCMGRAERQISEEELRQRANMRRSLVYAGDLAPGTMISKDDLICKRPGTGIPPTEVARVVGKTLVRAVEGDFLVQPEDFQ</sequence>
<protein>
    <submittedName>
        <fullName evidence="2">Pseudaminic acid synthase</fullName>
        <ecNumber evidence="2">2.5.1.97</ecNumber>
    </submittedName>
</protein>
<dbReference type="SUPFAM" id="SSF51269">
    <property type="entry name" value="AFP III-like domain"/>
    <property type="match status" value="1"/>
</dbReference>
<dbReference type="InterPro" id="IPR013132">
    <property type="entry name" value="PseI/NeuA/B-like_N"/>
</dbReference>
<feature type="domain" description="AFP-like" evidence="1">
    <location>
        <begin position="284"/>
        <end position="340"/>
    </location>
</feature>
<proteinExistence type="predicted"/>
<dbReference type="InterPro" id="IPR006190">
    <property type="entry name" value="SAF_AFP_Neu5Ac"/>
</dbReference>
<dbReference type="Gene3D" id="3.90.1210.10">
    <property type="entry name" value="Antifreeze-like/N-acetylneuraminic acid synthase C-terminal domain"/>
    <property type="match status" value="1"/>
</dbReference>